<proteinExistence type="predicted"/>
<dbReference type="PANTHER" id="PTHR33116">
    <property type="entry name" value="REVERSE TRANSCRIPTASE ZINC-BINDING DOMAIN-CONTAINING PROTEIN-RELATED-RELATED"/>
    <property type="match status" value="1"/>
</dbReference>
<organism evidence="1 2">
    <name type="scientific">Acorus calamus</name>
    <name type="common">Sweet flag</name>
    <dbReference type="NCBI Taxonomy" id="4465"/>
    <lineage>
        <taxon>Eukaryota</taxon>
        <taxon>Viridiplantae</taxon>
        <taxon>Streptophyta</taxon>
        <taxon>Embryophyta</taxon>
        <taxon>Tracheophyta</taxon>
        <taxon>Spermatophyta</taxon>
        <taxon>Magnoliopsida</taxon>
        <taxon>Liliopsida</taxon>
        <taxon>Acoraceae</taxon>
        <taxon>Acorus</taxon>
    </lineage>
</organism>
<accession>A0AAV9C761</accession>
<evidence type="ECO:0000313" key="2">
    <source>
        <dbReference type="Proteomes" id="UP001180020"/>
    </source>
</evidence>
<reference evidence="1" key="2">
    <citation type="submission" date="2023-06" db="EMBL/GenBank/DDBJ databases">
        <authorList>
            <person name="Ma L."/>
            <person name="Liu K.-W."/>
            <person name="Li Z."/>
            <person name="Hsiao Y.-Y."/>
            <person name="Qi Y."/>
            <person name="Fu T."/>
            <person name="Tang G."/>
            <person name="Zhang D."/>
            <person name="Sun W.-H."/>
            <person name="Liu D.-K."/>
            <person name="Li Y."/>
            <person name="Chen G.-Z."/>
            <person name="Liu X.-D."/>
            <person name="Liao X.-Y."/>
            <person name="Jiang Y.-T."/>
            <person name="Yu X."/>
            <person name="Hao Y."/>
            <person name="Huang J."/>
            <person name="Zhao X.-W."/>
            <person name="Ke S."/>
            <person name="Chen Y.-Y."/>
            <person name="Wu W.-L."/>
            <person name="Hsu J.-L."/>
            <person name="Lin Y.-F."/>
            <person name="Huang M.-D."/>
            <person name="Li C.-Y."/>
            <person name="Huang L."/>
            <person name="Wang Z.-W."/>
            <person name="Zhao X."/>
            <person name="Zhong W.-Y."/>
            <person name="Peng D.-H."/>
            <person name="Ahmad S."/>
            <person name="Lan S."/>
            <person name="Zhang J.-S."/>
            <person name="Tsai W.-C."/>
            <person name="Van De Peer Y."/>
            <person name="Liu Z.-J."/>
        </authorList>
    </citation>
    <scope>NUCLEOTIDE SEQUENCE</scope>
    <source>
        <strain evidence="1">CP</strain>
        <tissue evidence="1">Leaves</tissue>
    </source>
</reference>
<reference evidence="1" key="1">
    <citation type="journal article" date="2023" name="Nat. Commun.">
        <title>Diploid and tetraploid genomes of Acorus and the evolution of monocots.</title>
        <authorList>
            <person name="Ma L."/>
            <person name="Liu K.W."/>
            <person name="Li Z."/>
            <person name="Hsiao Y.Y."/>
            <person name="Qi Y."/>
            <person name="Fu T."/>
            <person name="Tang G.D."/>
            <person name="Zhang D."/>
            <person name="Sun W.H."/>
            <person name="Liu D.K."/>
            <person name="Li Y."/>
            <person name="Chen G.Z."/>
            <person name="Liu X.D."/>
            <person name="Liao X.Y."/>
            <person name="Jiang Y.T."/>
            <person name="Yu X."/>
            <person name="Hao Y."/>
            <person name="Huang J."/>
            <person name="Zhao X.W."/>
            <person name="Ke S."/>
            <person name="Chen Y.Y."/>
            <person name="Wu W.L."/>
            <person name="Hsu J.L."/>
            <person name="Lin Y.F."/>
            <person name="Huang M.D."/>
            <person name="Li C.Y."/>
            <person name="Huang L."/>
            <person name="Wang Z.W."/>
            <person name="Zhao X."/>
            <person name="Zhong W.Y."/>
            <person name="Peng D.H."/>
            <person name="Ahmad S."/>
            <person name="Lan S."/>
            <person name="Zhang J.S."/>
            <person name="Tsai W.C."/>
            <person name="Van de Peer Y."/>
            <person name="Liu Z.J."/>
        </authorList>
    </citation>
    <scope>NUCLEOTIDE SEQUENCE</scope>
    <source>
        <strain evidence="1">CP</strain>
    </source>
</reference>
<gene>
    <name evidence="1" type="ORF">QJS10_CPB21g01211</name>
</gene>
<protein>
    <submittedName>
        <fullName evidence="1">Uncharacterized protein</fullName>
    </submittedName>
</protein>
<dbReference type="Proteomes" id="UP001180020">
    <property type="component" value="Unassembled WGS sequence"/>
</dbReference>
<dbReference type="AlphaFoldDB" id="A0AAV9C761"/>
<name>A0AAV9C761_ACOCL</name>
<sequence>MLDAPALAQLDRDLIDTDWDDLFPGCEVLPKKPHKFRFETWWTEVEVSTEVEGLDEVVRASWAAPSGGLIGARRLAFKLKRLKRCLRLWGRTVKVEQVRKKNETPGGDQQDGVPINDASAIGEHLVQHFTTAFSKDRRWRPWWFNEDLKRVPDSCLEALEADFAEDEVRGALFREWQPVIDRMAKRLEGWQGKPLSKNGNIHRRFFWRGTSMETKTPCFVSWDRVCMRRSKGGLGLLRLDTMNKALLSKWCWNWVAKPEAAWVKLIKEHHDIPNNAGGMIPMLLFNCSPISRGFFELWADFAEEIKWLMGDGSRIHFWEDCWCADRALKRSYFQDSGARLCETGEQFSNSEWQGMSGTPACVKVSARKRSPTSLVC</sequence>
<dbReference type="EMBL" id="JAUJYO010000021">
    <property type="protein sequence ID" value="KAK1284236.1"/>
    <property type="molecule type" value="Genomic_DNA"/>
</dbReference>
<keyword evidence="2" id="KW-1185">Reference proteome</keyword>
<dbReference type="PANTHER" id="PTHR33116:SF75">
    <property type="entry name" value="RIBONUCLEASE H PROTEIN"/>
    <property type="match status" value="1"/>
</dbReference>
<comment type="caution">
    <text evidence="1">The sequence shown here is derived from an EMBL/GenBank/DDBJ whole genome shotgun (WGS) entry which is preliminary data.</text>
</comment>
<evidence type="ECO:0000313" key="1">
    <source>
        <dbReference type="EMBL" id="KAK1284236.1"/>
    </source>
</evidence>